<protein>
    <submittedName>
        <fullName evidence="1">Uncharacterized protein</fullName>
    </submittedName>
</protein>
<accession>A0A6J5LZT1</accession>
<dbReference type="EMBL" id="LR796369">
    <property type="protein sequence ID" value="CAB4139918.1"/>
    <property type="molecule type" value="Genomic_DNA"/>
</dbReference>
<reference evidence="1" key="1">
    <citation type="submission" date="2020-04" db="EMBL/GenBank/DDBJ databases">
        <authorList>
            <person name="Chiriac C."/>
            <person name="Salcher M."/>
            <person name="Ghai R."/>
            <person name="Kavagutti S V."/>
        </authorList>
    </citation>
    <scope>NUCLEOTIDE SEQUENCE</scope>
</reference>
<dbReference type="EMBL" id="LR796373">
    <property type="protein sequence ID" value="CAB4140416.1"/>
    <property type="molecule type" value="Genomic_DNA"/>
</dbReference>
<evidence type="ECO:0000313" key="3">
    <source>
        <dbReference type="EMBL" id="CAB4156957.1"/>
    </source>
</evidence>
<sequence>MHDRVHRAAGVGGAMITADELQQLLNAQPAAQIKPLSDVPRAAYWREYHEHRQATDPAYRARKVEAALRRKATLKNKANHG</sequence>
<name>A0A6J5LZT1_9CAUD</name>
<gene>
    <name evidence="1" type="ORF">UFOVP356_12</name>
    <name evidence="2" type="ORF">UFOVP408_23</name>
    <name evidence="3" type="ORF">UFOVP676_50</name>
</gene>
<evidence type="ECO:0000313" key="2">
    <source>
        <dbReference type="EMBL" id="CAB4140416.1"/>
    </source>
</evidence>
<organism evidence="1">
    <name type="scientific">uncultured Caudovirales phage</name>
    <dbReference type="NCBI Taxonomy" id="2100421"/>
    <lineage>
        <taxon>Viruses</taxon>
        <taxon>Duplodnaviria</taxon>
        <taxon>Heunggongvirae</taxon>
        <taxon>Uroviricota</taxon>
        <taxon>Caudoviricetes</taxon>
        <taxon>Peduoviridae</taxon>
        <taxon>Maltschvirus</taxon>
        <taxon>Maltschvirus maltsch</taxon>
    </lineage>
</organism>
<proteinExistence type="predicted"/>
<evidence type="ECO:0000313" key="1">
    <source>
        <dbReference type="EMBL" id="CAB4139918.1"/>
    </source>
</evidence>
<dbReference type="EMBL" id="LR796646">
    <property type="protein sequence ID" value="CAB4156957.1"/>
    <property type="molecule type" value="Genomic_DNA"/>
</dbReference>